<gene>
    <name evidence="1" type="ORF">E5329_21065</name>
</gene>
<dbReference type="EMBL" id="SRYA01000057">
    <property type="protein sequence ID" value="TGY91464.1"/>
    <property type="molecule type" value="Genomic_DNA"/>
</dbReference>
<organism evidence="1 2">
    <name type="scientific">Petralouisia muris</name>
    <dbReference type="NCBI Taxonomy" id="3032872"/>
    <lineage>
        <taxon>Bacteria</taxon>
        <taxon>Bacillati</taxon>
        <taxon>Bacillota</taxon>
        <taxon>Clostridia</taxon>
        <taxon>Lachnospirales</taxon>
        <taxon>Lachnospiraceae</taxon>
        <taxon>Petralouisia</taxon>
    </lineage>
</organism>
<keyword evidence="2" id="KW-1185">Reference proteome</keyword>
<protein>
    <submittedName>
        <fullName evidence="1">Uncharacterized protein</fullName>
    </submittedName>
</protein>
<evidence type="ECO:0000313" key="1">
    <source>
        <dbReference type="EMBL" id="TGY91464.1"/>
    </source>
</evidence>
<accession>A0AC61RQZ7</accession>
<reference evidence="1" key="1">
    <citation type="submission" date="2019-04" db="EMBL/GenBank/DDBJ databases">
        <title>Microbes associate with the intestines of laboratory mice.</title>
        <authorList>
            <person name="Navarre W."/>
            <person name="Wong E."/>
            <person name="Huang K."/>
            <person name="Tropini C."/>
            <person name="Ng K."/>
            <person name="Yu B."/>
        </authorList>
    </citation>
    <scope>NUCLEOTIDE SEQUENCE</scope>
    <source>
        <strain evidence="1">NM01_1-7b</strain>
    </source>
</reference>
<sequence>MKTLSRLSSLLKLKVKLMMNANIIFAPVFALVLTGALRVLYGNIVKGEIPEFMMQLLLNIGLSFNIGMTGIFLISAMVAEEKENNTLRVLMTSSVTAREFFFASVIPPFAVMIVVNLLLIPISGIRIDGVNLLIYLIISSFAGFISCMIGMTIGIYGKSQVSASTLAMPVLLIITMIPTFASFSPVLDKISGYLFVGIVTEMVSQMILTGIASLSLKHYLVLLGEIILVGIVFRMAYYRNGFEKD</sequence>
<comment type="caution">
    <text evidence="1">The sequence shown here is derived from an EMBL/GenBank/DDBJ whole genome shotgun (WGS) entry which is preliminary data.</text>
</comment>
<evidence type="ECO:0000313" key="2">
    <source>
        <dbReference type="Proteomes" id="UP000304953"/>
    </source>
</evidence>
<dbReference type="Proteomes" id="UP000304953">
    <property type="component" value="Unassembled WGS sequence"/>
</dbReference>
<name>A0AC61RQZ7_9FIRM</name>
<proteinExistence type="predicted"/>